<protein>
    <submittedName>
        <fullName evidence="1">Uncharacterized protein</fullName>
    </submittedName>
</protein>
<name>A0ABS8SX55_DATST</name>
<evidence type="ECO:0000313" key="2">
    <source>
        <dbReference type="Proteomes" id="UP000823775"/>
    </source>
</evidence>
<dbReference type="EMBL" id="JACEIK010000887">
    <property type="protein sequence ID" value="MCD7463431.1"/>
    <property type="molecule type" value="Genomic_DNA"/>
</dbReference>
<sequence>MNSRRSGRCVEAAIRSIDFDLGLLRAAGSSSAIVCYNFRQVYCSDDEFSLAKVSFGVIGLGLGVSLLSLEYN</sequence>
<evidence type="ECO:0000313" key="1">
    <source>
        <dbReference type="EMBL" id="MCD7463431.1"/>
    </source>
</evidence>
<accession>A0ABS8SX55</accession>
<gene>
    <name evidence="1" type="ORF">HAX54_050568</name>
</gene>
<reference evidence="1 2" key="1">
    <citation type="journal article" date="2021" name="BMC Genomics">
        <title>Datura genome reveals duplications of psychoactive alkaloid biosynthetic genes and high mutation rate following tissue culture.</title>
        <authorList>
            <person name="Rajewski A."/>
            <person name="Carter-House D."/>
            <person name="Stajich J."/>
            <person name="Litt A."/>
        </authorList>
    </citation>
    <scope>NUCLEOTIDE SEQUENCE [LARGE SCALE GENOMIC DNA]</scope>
    <source>
        <strain evidence="1">AR-01</strain>
    </source>
</reference>
<keyword evidence="2" id="KW-1185">Reference proteome</keyword>
<dbReference type="Proteomes" id="UP000823775">
    <property type="component" value="Unassembled WGS sequence"/>
</dbReference>
<proteinExistence type="predicted"/>
<comment type="caution">
    <text evidence="1">The sequence shown here is derived from an EMBL/GenBank/DDBJ whole genome shotgun (WGS) entry which is preliminary data.</text>
</comment>
<organism evidence="1 2">
    <name type="scientific">Datura stramonium</name>
    <name type="common">Jimsonweed</name>
    <name type="synonym">Common thornapple</name>
    <dbReference type="NCBI Taxonomy" id="4076"/>
    <lineage>
        <taxon>Eukaryota</taxon>
        <taxon>Viridiplantae</taxon>
        <taxon>Streptophyta</taxon>
        <taxon>Embryophyta</taxon>
        <taxon>Tracheophyta</taxon>
        <taxon>Spermatophyta</taxon>
        <taxon>Magnoliopsida</taxon>
        <taxon>eudicotyledons</taxon>
        <taxon>Gunneridae</taxon>
        <taxon>Pentapetalae</taxon>
        <taxon>asterids</taxon>
        <taxon>lamiids</taxon>
        <taxon>Solanales</taxon>
        <taxon>Solanaceae</taxon>
        <taxon>Solanoideae</taxon>
        <taxon>Datureae</taxon>
        <taxon>Datura</taxon>
    </lineage>
</organism>